<feature type="domain" description="Glucose-methanol-choline oxidoreductase N-terminal" evidence="6">
    <location>
        <begin position="246"/>
        <end position="304"/>
    </location>
</feature>
<dbReference type="Pfam" id="PF05199">
    <property type="entry name" value="GMC_oxred_C"/>
    <property type="match status" value="1"/>
</dbReference>
<protein>
    <recommendedName>
        <fullName evidence="10">Glucose-methanol-choline oxidoreductase C-terminal domain-containing protein</fullName>
    </recommendedName>
</protein>
<dbReference type="RefSeq" id="XP_016624259.1">
    <property type="nucleotide sequence ID" value="XM_016758931.1"/>
</dbReference>
<dbReference type="GeneID" id="27694102"/>
<dbReference type="InterPro" id="IPR036188">
    <property type="entry name" value="FAD/NAD-bd_sf"/>
</dbReference>
<evidence type="ECO:0000256" key="5">
    <source>
        <dbReference type="ARBA" id="ARBA00023002"/>
    </source>
</evidence>
<dbReference type="VEuPathDB" id="FungiDB:Z519_01174"/>
<dbReference type="InterPro" id="IPR000172">
    <property type="entry name" value="GMC_OxRdtase_N"/>
</dbReference>
<evidence type="ECO:0000256" key="2">
    <source>
        <dbReference type="ARBA" id="ARBA00010790"/>
    </source>
</evidence>
<dbReference type="PANTHER" id="PTHR42784">
    <property type="entry name" value="PYRANOSE 2-OXIDASE"/>
    <property type="match status" value="1"/>
</dbReference>
<dbReference type="Pfam" id="PF13450">
    <property type="entry name" value="NAD_binding_8"/>
    <property type="match status" value="1"/>
</dbReference>
<reference evidence="8" key="1">
    <citation type="submission" date="2015-01" db="EMBL/GenBank/DDBJ databases">
        <title>The Genome Sequence of Cladophialophora bantiana CBS 173.52.</title>
        <authorList>
            <consortium name="The Broad Institute Genomics Platform"/>
            <person name="Cuomo C."/>
            <person name="de Hoog S."/>
            <person name="Gorbushina A."/>
            <person name="Stielow B."/>
            <person name="Teixiera M."/>
            <person name="Abouelleil A."/>
            <person name="Chapman S.B."/>
            <person name="Priest M."/>
            <person name="Young S.K."/>
            <person name="Wortman J."/>
            <person name="Nusbaum C."/>
            <person name="Birren B."/>
        </authorList>
    </citation>
    <scope>NUCLEOTIDE SEQUENCE [LARGE SCALE GENOMIC DNA]</scope>
    <source>
        <strain evidence="8">CBS 173.52</strain>
    </source>
</reference>
<comment type="cofactor">
    <cofactor evidence="1">
        <name>FAD</name>
        <dbReference type="ChEBI" id="CHEBI:57692"/>
    </cofactor>
</comment>
<name>A0A0D2I332_CLAB1</name>
<evidence type="ECO:0000256" key="1">
    <source>
        <dbReference type="ARBA" id="ARBA00001974"/>
    </source>
</evidence>
<dbReference type="EMBL" id="KN846981">
    <property type="protein sequence ID" value="KIW97590.1"/>
    <property type="molecule type" value="Genomic_DNA"/>
</dbReference>
<evidence type="ECO:0000313" key="8">
    <source>
        <dbReference type="EMBL" id="KIW97590.1"/>
    </source>
</evidence>
<evidence type="ECO:0000259" key="7">
    <source>
        <dbReference type="Pfam" id="PF05199"/>
    </source>
</evidence>
<dbReference type="HOGENOM" id="CLU_452564_0_0_1"/>
<keyword evidence="3" id="KW-0285">Flavoprotein</keyword>
<evidence type="ECO:0000313" key="9">
    <source>
        <dbReference type="Proteomes" id="UP000053789"/>
    </source>
</evidence>
<dbReference type="SUPFAM" id="SSF51905">
    <property type="entry name" value="FAD/NAD(P)-binding domain"/>
    <property type="match status" value="1"/>
</dbReference>
<evidence type="ECO:0000259" key="6">
    <source>
        <dbReference type="Pfam" id="PF00732"/>
    </source>
</evidence>
<dbReference type="GO" id="GO:0016614">
    <property type="term" value="F:oxidoreductase activity, acting on CH-OH group of donors"/>
    <property type="evidence" value="ECO:0007669"/>
    <property type="project" value="InterPro"/>
</dbReference>
<comment type="similarity">
    <text evidence="2">Belongs to the GMC oxidoreductase family.</text>
</comment>
<accession>A0A0D2I332</accession>
<keyword evidence="4" id="KW-0274">FAD</keyword>
<dbReference type="InterPro" id="IPR051473">
    <property type="entry name" value="P2Ox-like"/>
</dbReference>
<dbReference type="Gene3D" id="3.50.50.60">
    <property type="entry name" value="FAD/NAD(P)-binding domain"/>
    <property type="match status" value="2"/>
</dbReference>
<sequence length="533" mass="57679">MPFDALVTENGVVAQKLLKQNTDTSKTYDVIVIGSGMGGGVLASALADKGKKVLVLEAGSLLFHTHVGNIPRRFAIGKFQKHIWSLWETFKVINYNQAGSNYKGAQAFNLGGRSIFWGSSIPELASWELASPWPAVVKDYLLTPGLDGKTGYEKARRVFNADDPGPTAFQTEAKAILDRVVTGWHSSNAPVAVEYVGATNWSVPAGIFSTADLLLEDVLVETPATRHVVTVNLNHAVWNVERDPANSRKVTGVKCYDLLANQERTYKAKQVVICAGTIESTKIALKSNLPDPNHKIGKGITDHAILYRHFVIPKSFWPPTSPSPFSGPLSEPRSAKVLLTHPGATETQYAFDIIVELGAQFNQGRYVDPDHLAADTTLSNGGLLCEIVFQFYAPLNDNNKVERDSADPENPAKRVNVTIHAATVPDPLLIEAKKIAKDVLTEFQAVKVEGEQDLYDSHGNVILETASIGGVAHEVGTLRMSSDGSGVVDENLKFHECDNLYACDNSVFPASPAGNPSLTLCALALRLADRLGS</sequence>
<evidence type="ECO:0000256" key="4">
    <source>
        <dbReference type="ARBA" id="ARBA00022827"/>
    </source>
</evidence>
<proteinExistence type="inferred from homology"/>
<evidence type="ECO:0008006" key="10">
    <source>
        <dbReference type="Google" id="ProtNLM"/>
    </source>
</evidence>
<keyword evidence="5" id="KW-0560">Oxidoreductase</keyword>
<dbReference type="GO" id="GO:0050660">
    <property type="term" value="F:flavin adenine dinucleotide binding"/>
    <property type="evidence" value="ECO:0007669"/>
    <property type="project" value="InterPro"/>
</dbReference>
<dbReference type="AlphaFoldDB" id="A0A0D2I332"/>
<gene>
    <name evidence="8" type="ORF">Z519_01174</name>
</gene>
<dbReference type="PANTHER" id="PTHR42784:SF1">
    <property type="entry name" value="PYRANOSE 2-OXIDASE"/>
    <property type="match status" value="1"/>
</dbReference>
<organism evidence="8 9">
    <name type="scientific">Cladophialophora bantiana (strain ATCC 10958 / CBS 173.52 / CDC B-1940 / NIH 8579)</name>
    <name type="common">Xylohypha bantiana</name>
    <dbReference type="NCBI Taxonomy" id="1442370"/>
    <lineage>
        <taxon>Eukaryota</taxon>
        <taxon>Fungi</taxon>
        <taxon>Dikarya</taxon>
        <taxon>Ascomycota</taxon>
        <taxon>Pezizomycotina</taxon>
        <taxon>Eurotiomycetes</taxon>
        <taxon>Chaetothyriomycetidae</taxon>
        <taxon>Chaetothyriales</taxon>
        <taxon>Herpotrichiellaceae</taxon>
        <taxon>Cladophialophora</taxon>
    </lineage>
</organism>
<dbReference type="Pfam" id="PF00732">
    <property type="entry name" value="GMC_oxred_N"/>
    <property type="match status" value="1"/>
</dbReference>
<keyword evidence="9" id="KW-1185">Reference proteome</keyword>
<evidence type="ECO:0000256" key="3">
    <source>
        <dbReference type="ARBA" id="ARBA00022630"/>
    </source>
</evidence>
<feature type="domain" description="Glucose-methanol-choline oxidoreductase C-terminal" evidence="7">
    <location>
        <begin position="399"/>
        <end position="524"/>
    </location>
</feature>
<dbReference type="OrthoDB" id="269227at2759"/>
<dbReference type="Proteomes" id="UP000053789">
    <property type="component" value="Unassembled WGS sequence"/>
</dbReference>
<dbReference type="InterPro" id="IPR007867">
    <property type="entry name" value="GMC_OxRtase_C"/>
</dbReference>